<dbReference type="AlphaFoldDB" id="A0A6C1DR99"/>
<proteinExistence type="predicted"/>
<feature type="transmembrane region" description="Helical" evidence="1">
    <location>
        <begin position="148"/>
        <end position="166"/>
    </location>
</feature>
<reference evidence="2 3" key="1">
    <citation type="journal article" date="2019" name="BMC Genomics">
        <title>Chromosome level assembly and comparative genome analysis confirm lager-brewing yeasts originated from a single hybridization.</title>
        <authorList>
            <person name="Salazar A.N."/>
            <person name="Gorter de Vries A.R."/>
            <person name="van den Broek M."/>
            <person name="Brouwers N."/>
            <person name="de la Torre Cortes P."/>
            <person name="Kuijpers N.G.A."/>
            <person name="Daran J.G."/>
            <person name="Abeel T."/>
        </authorList>
    </citation>
    <scope>NUCLEOTIDE SEQUENCE [LARGE SCALE GENOMIC DNA]</scope>
    <source>
        <strain evidence="2 3">CBS 1483</strain>
    </source>
</reference>
<keyword evidence="1" id="KW-0472">Membrane</keyword>
<dbReference type="EMBL" id="CP048988">
    <property type="protein sequence ID" value="QID79558.1"/>
    <property type="molecule type" value="Genomic_DNA"/>
</dbReference>
<dbReference type="InterPro" id="IPR016564">
    <property type="entry name" value="UCP010056"/>
</dbReference>
<dbReference type="PANTHER" id="PTHR36784">
    <property type="entry name" value="HISTONE-LYSINE N-METHYLTRANSFERASE"/>
    <property type="match status" value="1"/>
</dbReference>
<keyword evidence="1" id="KW-1133">Transmembrane helix</keyword>
<dbReference type="SMR" id="A0A6C1DR99"/>
<dbReference type="OrthoDB" id="4074030at2759"/>
<protein>
    <recommendedName>
        <fullName evidence="4">YGR016W-like protein</fullName>
    </recommendedName>
</protein>
<gene>
    <name evidence="2" type="ORF">GRS66_001830</name>
</gene>
<dbReference type="Proteomes" id="UP000501346">
    <property type="component" value="Chromosome ScVII"/>
</dbReference>
<feature type="transmembrane region" description="Helical" evidence="1">
    <location>
        <begin position="122"/>
        <end position="142"/>
    </location>
</feature>
<dbReference type="PIRSF" id="PIRSF010056">
    <property type="entry name" value="UCP010056"/>
    <property type="match status" value="1"/>
</dbReference>
<sequence length="190" mass="22226">MSRLRRFNRKILSLSSDYTHDGESDQEDVSILPLDTEEQEELIQKFETNAHITNKLYINLLSILYLLYGGLLMILVRKSRGYIKLALLAGANSLICSCITLRYDIVNDYLLFKKFKLRVSNFSINIINIILLVLMAWISFNHVVEDKKTVLCLQVPMFLFWVAVLVKRWARNIEDEIADLRCLKYKYKNA</sequence>
<name>A0A6C1DR99_SACPS</name>
<keyword evidence="1" id="KW-0812">Transmembrane</keyword>
<evidence type="ECO:0000256" key="1">
    <source>
        <dbReference type="SAM" id="Phobius"/>
    </source>
</evidence>
<evidence type="ECO:0000313" key="2">
    <source>
        <dbReference type="EMBL" id="QID79558.1"/>
    </source>
</evidence>
<feature type="transmembrane region" description="Helical" evidence="1">
    <location>
        <begin position="82"/>
        <end position="101"/>
    </location>
</feature>
<feature type="transmembrane region" description="Helical" evidence="1">
    <location>
        <begin position="56"/>
        <end position="76"/>
    </location>
</feature>
<evidence type="ECO:0008006" key="4">
    <source>
        <dbReference type="Google" id="ProtNLM"/>
    </source>
</evidence>
<accession>A0A6C1DR99</accession>
<keyword evidence="3" id="KW-1185">Reference proteome</keyword>
<evidence type="ECO:0000313" key="3">
    <source>
        <dbReference type="Proteomes" id="UP000501346"/>
    </source>
</evidence>
<dbReference type="PANTHER" id="PTHR36784:SF1">
    <property type="entry name" value="HISTONE-LYSINE N-METHYLTRANSFERASE"/>
    <property type="match status" value="1"/>
</dbReference>
<organism evidence="2 3">
    <name type="scientific">Saccharomyces pastorianus</name>
    <name type="common">Lager yeast</name>
    <name type="synonym">Saccharomyces cerevisiae x Saccharomyces eubayanus</name>
    <dbReference type="NCBI Taxonomy" id="27292"/>
    <lineage>
        <taxon>Eukaryota</taxon>
        <taxon>Fungi</taxon>
        <taxon>Dikarya</taxon>
        <taxon>Ascomycota</taxon>
        <taxon>Saccharomycotina</taxon>
        <taxon>Saccharomycetes</taxon>
        <taxon>Saccharomycetales</taxon>
        <taxon>Saccharomycetaceae</taxon>
        <taxon>Saccharomyces</taxon>
    </lineage>
</organism>